<keyword evidence="2" id="KW-1185">Reference proteome</keyword>
<comment type="caution">
    <text evidence="1">The sequence shown here is derived from an EMBL/GenBank/DDBJ whole genome shotgun (WGS) entry which is preliminary data.</text>
</comment>
<name>A0ABV6Z3Z9_UNCC1</name>
<dbReference type="Proteomes" id="UP001594351">
    <property type="component" value="Unassembled WGS sequence"/>
</dbReference>
<gene>
    <name evidence="1" type="ORF">ACFL27_23415</name>
</gene>
<protein>
    <recommendedName>
        <fullName evidence="3">Outer membrane protein beta-barrel domain-containing protein</fullName>
    </recommendedName>
</protein>
<proteinExistence type="predicted"/>
<evidence type="ECO:0008006" key="3">
    <source>
        <dbReference type="Google" id="ProtNLM"/>
    </source>
</evidence>
<reference evidence="1 2" key="1">
    <citation type="submission" date="2024-09" db="EMBL/GenBank/DDBJ databases">
        <title>Laminarin stimulates single cell rates of sulfate reduction while oxygen inhibits transcriptomic activity in coastal marine sediment.</title>
        <authorList>
            <person name="Lindsay M."/>
            <person name="Orcutt B."/>
            <person name="Emerson D."/>
            <person name="Stepanauskas R."/>
            <person name="D'Angelo T."/>
        </authorList>
    </citation>
    <scope>NUCLEOTIDE SEQUENCE [LARGE SCALE GENOMIC DNA]</scope>
    <source>
        <strain evidence="1">SAG AM-311-K15</strain>
    </source>
</reference>
<organism evidence="1 2">
    <name type="scientific">candidate division CSSED10-310 bacterium</name>
    <dbReference type="NCBI Taxonomy" id="2855610"/>
    <lineage>
        <taxon>Bacteria</taxon>
        <taxon>Bacteria division CSSED10-310</taxon>
    </lineage>
</organism>
<sequence length="278" mass="31289">MNLCFPEIKPSKSVRFHDRVRCYLLLGSGCTDPKAFLSLSFVRRSRFFAGLTLLLVTYFLWPALSLSPSLAWSETSYDSELPAGHFSVGLQFATSQKVISKDSFESEVLITNPNFFLTYHLHRRVFASLYLGTADFRTETTTINYGLLAGFSATVDYFEFQLYAVALRLHLALNYYQGEGESGPDDIAATVDYVDGKINLSVTSSWETLTIHAGPVFSLIRGNYEPEGFQAVQFEERQLVGFGGGVLFVPKQARSWQFSMELSYIDYVFGSLSVAYRF</sequence>
<accession>A0ABV6Z3Z9</accession>
<evidence type="ECO:0000313" key="1">
    <source>
        <dbReference type="EMBL" id="MFC1853158.1"/>
    </source>
</evidence>
<dbReference type="EMBL" id="JBHPBY010000435">
    <property type="protein sequence ID" value="MFC1853158.1"/>
    <property type="molecule type" value="Genomic_DNA"/>
</dbReference>
<evidence type="ECO:0000313" key="2">
    <source>
        <dbReference type="Proteomes" id="UP001594351"/>
    </source>
</evidence>